<geneLocation type="plasmid" evidence="2 3">
    <name>unnamed6</name>
</geneLocation>
<gene>
    <name evidence="2" type="ORF">CD178_03578</name>
</gene>
<accession>A0A347WHH9</accession>
<proteinExistence type="predicted"/>
<organism evidence="2 3">
    <name type="scientific">Komagataeibacter saccharivorans</name>
    <dbReference type="NCBI Taxonomy" id="265959"/>
    <lineage>
        <taxon>Bacteria</taxon>
        <taxon>Pseudomonadati</taxon>
        <taxon>Pseudomonadota</taxon>
        <taxon>Alphaproteobacteria</taxon>
        <taxon>Acetobacterales</taxon>
        <taxon>Acetobacteraceae</taxon>
        <taxon>Komagataeibacter</taxon>
    </lineage>
</organism>
<dbReference type="KEGG" id="ksc:CD178_03578"/>
<dbReference type="Proteomes" id="UP000264120">
    <property type="component" value="Plasmid unnamed6"/>
</dbReference>
<dbReference type="AlphaFoldDB" id="A0A347WHH9"/>
<evidence type="ECO:0000313" key="2">
    <source>
        <dbReference type="EMBL" id="AXY24322.1"/>
    </source>
</evidence>
<keyword evidence="2" id="KW-0614">Plasmid</keyword>
<reference evidence="2 3" key="1">
    <citation type="submission" date="2017-08" db="EMBL/GenBank/DDBJ databases">
        <title>Complete genome sequence of Gluconacetobacter saccharivorans CV1 isolated from Fermented Vinegar.</title>
        <authorList>
            <person name="Kim S.-Y."/>
        </authorList>
    </citation>
    <scope>NUCLEOTIDE SEQUENCE [LARGE SCALE GENOMIC DNA]</scope>
    <source>
        <strain evidence="2 3">CV1</strain>
        <plasmid evidence="2 3">unnamed6</plasmid>
    </source>
</reference>
<protein>
    <submittedName>
        <fullName evidence="2">Uncharacterized protein</fullName>
    </submittedName>
</protein>
<keyword evidence="3" id="KW-1185">Reference proteome</keyword>
<dbReference type="EMBL" id="CP023042">
    <property type="protein sequence ID" value="AXY24322.1"/>
    <property type="molecule type" value="Genomic_DNA"/>
</dbReference>
<name>A0A347WHH9_9PROT</name>
<evidence type="ECO:0000313" key="3">
    <source>
        <dbReference type="Proteomes" id="UP000264120"/>
    </source>
</evidence>
<evidence type="ECO:0000256" key="1">
    <source>
        <dbReference type="SAM" id="MobiDB-lite"/>
    </source>
</evidence>
<feature type="region of interest" description="Disordered" evidence="1">
    <location>
        <begin position="49"/>
        <end position="102"/>
    </location>
</feature>
<sequence>MVVAHFFESGQRRRLRWGRVESAPLMAGAVALASTGYIAAIDEKAWAGPRRLGPGVQGSPQREPALPTETAREQSTRGARSSHPFGAGAGSQPSCGRRGQAVVRRTVPLRSLDDWLVPACYQ</sequence>